<name>A0ABT9KKA8_9ACTN</name>
<reference evidence="1 2" key="1">
    <citation type="submission" date="2023-07" db="EMBL/GenBank/DDBJ databases">
        <title>Sequencing the genomes of 1000 actinobacteria strains.</title>
        <authorList>
            <person name="Klenk H.-P."/>
        </authorList>
    </citation>
    <scope>NUCLEOTIDE SEQUENCE [LARGE SCALE GENOMIC DNA]</scope>
    <source>
        <strain evidence="1 2">DSM 41600</strain>
    </source>
</reference>
<dbReference type="EMBL" id="JAURUE010000001">
    <property type="protein sequence ID" value="MDP9608859.1"/>
    <property type="molecule type" value="Genomic_DNA"/>
</dbReference>
<accession>A0ABT9KKA8</accession>
<dbReference type="RefSeq" id="WP_307110190.1">
    <property type="nucleotide sequence ID" value="NZ_JAURUE010000001.1"/>
</dbReference>
<evidence type="ECO:0000313" key="2">
    <source>
        <dbReference type="Proteomes" id="UP001234880"/>
    </source>
</evidence>
<dbReference type="Proteomes" id="UP001234880">
    <property type="component" value="Unassembled WGS sequence"/>
</dbReference>
<gene>
    <name evidence="1" type="ORF">JOF35_001136</name>
</gene>
<organism evidence="1 2">
    <name type="scientific">Streptomyces demainii</name>
    <dbReference type="NCBI Taxonomy" id="588122"/>
    <lineage>
        <taxon>Bacteria</taxon>
        <taxon>Bacillati</taxon>
        <taxon>Actinomycetota</taxon>
        <taxon>Actinomycetes</taxon>
        <taxon>Kitasatosporales</taxon>
        <taxon>Streptomycetaceae</taxon>
        <taxon>Streptomyces</taxon>
    </lineage>
</organism>
<proteinExistence type="predicted"/>
<evidence type="ECO:0000313" key="1">
    <source>
        <dbReference type="EMBL" id="MDP9608859.1"/>
    </source>
</evidence>
<sequence>MRTYIGDQEAVTASEFEELAFGFAEGPVGLDRELFVGPPHPESAKDRRARLAVAREVLRDLREAAAAGDEIAGWDALYAKELTRTVPLLRSATRTRRSSRKGAAA</sequence>
<protein>
    <submittedName>
        <fullName evidence="1">Uncharacterized protein</fullName>
    </submittedName>
</protein>
<keyword evidence="2" id="KW-1185">Reference proteome</keyword>
<comment type="caution">
    <text evidence="1">The sequence shown here is derived from an EMBL/GenBank/DDBJ whole genome shotgun (WGS) entry which is preliminary data.</text>
</comment>